<accession>A0A7W7ZCV7</accession>
<comment type="caution">
    <text evidence="2">The sequence shown here is derived from an EMBL/GenBank/DDBJ whole genome shotgun (WGS) entry which is preliminary data.</text>
</comment>
<evidence type="ECO:0000313" key="2">
    <source>
        <dbReference type="EMBL" id="MBB5057418.1"/>
    </source>
</evidence>
<evidence type="ECO:0000313" key="3">
    <source>
        <dbReference type="Proteomes" id="UP000540989"/>
    </source>
</evidence>
<dbReference type="EMBL" id="JACHIP010000003">
    <property type="protein sequence ID" value="MBB5057418.1"/>
    <property type="molecule type" value="Genomic_DNA"/>
</dbReference>
<keyword evidence="3" id="KW-1185">Reference proteome</keyword>
<evidence type="ECO:0000256" key="1">
    <source>
        <dbReference type="SAM" id="Phobius"/>
    </source>
</evidence>
<name>A0A7W7ZCV7_9BACT</name>
<proteinExistence type="predicted"/>
<dbReference type="RefSeq" id="WP_184216338.1">
    <property type="nucleotide sequence ID" value="NZ_JACHIP010000003.1"/>
</dbReference>
<keyword evidence="1" id="KW-0472">Membrane</keyword>
<dbReference type="AlphaFoldDB" id="A0A7W7ZCV7"/>
<keyword evidence="1" id="KW-0812">Transmembrane</keyword>
<keyword evidence="1" id="KW-1133">Transmembrane helix</keyword>
<sequence>MFDFLSTEALFLLRLVSFTITSMLAVVGLVSDFKDKATGRLTGWGRVNLCGLIASFLIGIVSQKIEDNRNTASAKQSATLMASLIDKNSQLIASNNELLGTTTESLHAGKEADAALKLTLRNIDRTMQLVGTTTTVNYRARIPLPNLKGNAEFENNVESLKGLRLASNAQSWSGDDTQIVKNGTRTLVFFGAQSPLITRGMSLGFRRPPFGIGFTKDDPASSRFAQTAGLPQSVEKASQDSSITYEYALRGVSAATAIPDRGNLTDLLTSSFAEHSAYIEQVAGPVAFILTTDPGEFLSGSDFGGKYLRIRRLPEEGVYVKNYFLQGPDFQFCSLNVRIGPYTIDVPVSSLVKDTYGYSFRLPSTMKQSPFDRARAAKDSQLACPSVLIV</sequence>
<protein>
    <submittedName>
        <fullName evidence="2">Uncharacterized protein</fullName>
    </submittedName>
</protein>
<feature type="transmembrane region" description="Helical" evidence="1">
    <location>
        <begin position="43"/>
        <end position="61"/>
    </location>
</feature>
<gene>
    <name evidence="2" type="ORF">HDF16_002124</name>
</gene>
<dbReference type="Proteomes" id="UP000540989">
    <property type="component" value="Unassembled WGS sequence"/>
</dbReference>
<organism evidence="2 3">
    <name type="scientific">Granulicella aggregans</name>
    <dbReference type="NCBI Taxonomy" id="474949"/>
    <lineage>
        <taxon>Bacteria</taxon>
        <taxon>Pseudomonadati</taxon>
        <taxon>Acidobacteriota</taxon>
        <taxon>Terriglobia</taxon>
        <taxon>Terriglobales</taxon>
        <taxon>Acidobacteriaceae</taxon>
        <taxon>Granulicella</taxon>
    </lineage>
</organism>
<reference evidence="2 3" key="1">
    <citation type="submission" date="2020-08" db="EMBL/GenBank/DDBJ databases">
        <title>Genomic Encyclopedia of Type Strains, Phase IV (KMG-V): Genome sequencing to study the core and pangenomes of soil and plant-associated prokaryotes.</title>
        <authorList>
            <person name="Whitman W."/>
        </authorList>
    </citation>
    <scope>NUCLEOTIDE SEQUENCE [LARGE SCALE GENOMIC DNA]</scope>
    <source>
        <strain evidence="2 3">M8UP14</strain>
    </source>
</reference>
<feature type="transmembrane region" description="Helical" evidence="1">
    <location>
        <begin position="12"/>
        <end position="31"/>
    </location>
</feature>